<comment type="caution">
    <text evidence="9">The sequence shown here is derived from an EMBL/GenBank/DDBJ whole genome shotgun (WGS) entry which is preliminary data.</text>
</comment>
<dbReference type="PANTHER" id="PTHR30026">
    <property type="entry name" value="OUTER MEMBRANE PROTEIN TOLC"/>
    <property type="match status" value="1"/>
</dbReference>
<name>A0ABR6EQW5_9SPHI</name>
<evidence type="ECO:0000256" key="5">
    <source>
        <dbReference type="ARBA" id="ARBA00022692"/>
    </source>
</evidence>
<keyword evidence="5" id="KW-0812">Transmembrane</keyword>
<keyword evidence="4" id="KW-1134">Transmembrane beta strand</keyword>
<dbReference type="Gene3D" id="1.20.1600.10">
    <property type="entry name" value="Outer membrane efflux proteins (OEP)"/>
    <property type="match status" value="1"/>
</dbReference>
<feature type="signal peptide" evidence="8">
    <location>
        <begin position="1"/>
        <end position="24"/>
    </location>
</feature>
<accession>A0ABR6EQW5</accession>
<evidence type="ECO:0000256" key="2">
    <source>
        <dbReference type="ARBA" id="ARBA00007613"/>
    </source>
</evidence>
<dbReference type="RefSeq" id="WP_182952893.1">
    <property type="nucleotide sequence ID" value="NZ_WNXC01000001.1"/>
</dbReference>
<dbReference type="Proteomes" id="UP000636110">
    <property type="component" value="Unassembled WGS sequence"/>
</dbReference>
<keyword evidence="6" id="KW-0472">Membrane</keyword>
<dbReference type="EMBL" id="WNXC01000001">
    <property type="protein sequence ID" value="MBB2147626.1"/>
    <property type="molecule type" value="Genomic_DNA"/>
</dbReference>
<keyword evidence="7" id="KW-0998">Cell outer membrane</keyword>
<evidence type="ECO:0000256" key="8">
    <source>
        <dbReference type="SAM" id="SignalP"/>
    </source>
</evidence>
<dbReference type="PANTHER" id="PTHR30026:SF20">
    <property type="entry name" value="OUTER MEMBRANE PROTEIN TOLC"/>
    <property type="match status" value="1"/>
</dbReference>
<evidence type="ECO:0000256" key="7">
    <source>
        <dbReference type="ARBA" id="ARBA00023237"/>
    </source>
</evidence>
<organism evidence="9 10">
    <name type="scientific">Pedobacter gandavensis</name>
    <dbReference type="NCBI Taxonomy" id="2679963"/>
    <lineage>
        <taxon>Bacteria</taxon>
        <taxon>Pseudomonadati</taxon>
        <taxon>Bacteroidota</taxon>
        <taxon>Sphingobacteriia</taxon>
        <taxon>Sphingobacteriales</taxon>
        <taxon>Sphingobacteriaceae</taxon>
        <taxon>Pedobacter</taxon>
    </lineage>
</organism>
<feature type="chain" id="PRO_5047445537" evidence="8">
    <location>
        <begin position="25"/>
        <end position="454"/>
    </location>
</feature>
<evidence type="ECO:0000256" key="4">
    <source>
        <dbReference type="ARBA" id="ARBA00022452"/>
    </source>
</evidence>
<proteinExistence type="inferred from homology"/>
<keyword evidence="3" id="KW-0813">Transport</keyword>
<keyword evidence="10" id="KW-1185">Reference proteome</keyword>
<dbReference type="SUPFAM" id="SSF56954">
    <property type="entry name" value="Outer membrane efflux proteins (OEP)"/>
    <property type="match status" value="1"/>
</dbReference>
<dbReference type="InterPro" id="IPR051906">
    <property type="entry name" value="TolC-like"/>
</dbReference>
<evidence type="ECO:0000256" key="6">
    <source>
        <dbReference type="ARBA" id="ARBA00023136"/>
    </source>
</evidence>
<comment type="similarity">
    <text evidence="2">Belongs to the outer membrane factor (OMF) (TC 1.B.17) family.</text>
</comment>
<evidence type="ECO:0000256" key="3">
    <source>
        <dbReference type="ARBA" id="ARBA00022448"/>
    </source>
</evidence>
<protein>
    <submittedName>
        <fullName evidence="9">TolC family protein</fullName>
    </submittedName>
</protein>
<dbReference type="InterPro" id="IPR003423">
    <property type="entry name" value="OMP_efflux"/>
</dbReference>
<evidence type="ECO:0000313" key="10">
    <source>
        <dbReference type="Proteomes" id="UP000636110"/>
    </source>
</evidence>
<evidence type="ECO:0000256" key="1">
    <source>
        <dbReference type="ARBA" id="ARBA00004442"/>
    </source>
</evidence>
<reference evidence="9 10" key="1">
    <citation type="submission" date="2019-11" db="EMBL/GenBank/DDBJ databases">
        <title>Description of Pedobacter sp. LMG 31462T.</title>
        <authorList>
            <person name="Carlier A."/>
            <person name="Qi S."/>
            <person name="Vandamme P."/>
        </authorList>
    </citation>
    <scope>NUCLEOTIDE SEQUENCE [LARGE SCALE GENOMIC DNA]</scope>
    <source>
        <strain evidence="9 10">LMG 31462</strain>
    </source>
</reference>
<dbReference type="Pfam" id="PF02321">
    <property type="entry name" value="OEP"/>
    <property type="match status" value="2"/>
</dbReference>
<keyword evidence="8" id="KW-0732">Signal</keyword>
<evidence type="ECO:0000313" key="9">
    <source>
        <dbReference type="EMBL" id="MBB2147626.1"/>
    </source>
</evidence>
<comment type="subcellular location">
    <subcellularLocation>
        <location evidence="1">Cell outer membrane</location>
    </subcellularLocation>
</comment>
<gene>
    <name evidence="9" type="ORF">GM920_01755</name>
</gene>
<sequence length="454" mass="51125">MAIRLRFSFKLFLVMMLQVSLVYGQSLPVAAPLDTKPTFTLQQCIDYGLTHQPLLQQSVIKVTIAKINNAINLSDWWPKINATGNFTHYLQLPTSLSNNSSSGSSAVIAQKVGVANTAVPGIGVTQAVFTPALMYATKTAPLYLEQAKQVTDSTKIELVAAVSKSFYALLLTLQQVNILKEDTLRLGRSLTDAYHQYVAGIVDETDYQQADISLNNSKAQLKQAYENIIPQYALLKQVMGYKPEAEFHIISDTLEMMKNIQVDTSKQLAYDRRIEFKQLQVSKALQQKTSNYYKWSFLPSVGATYNYNHEFESSSFSKLFNTAYPNSYVGLTISVPVFTGFFRTNNLKKSRLQEQILNLSQDNLKSAINVQYTTAMANYKGNLYNMEVLKKNVAMAKRVYFVVDLQYKQGIVPYLNMITAETNLITSELNYLNALFQVLSNKIDIEKAMGEISY</sequence>